<dbReference type="InterPro" id="IPR036236">
    <property type="entry name" value="Znf_C2H2_sf"/>
</dbReference>
<dbReference type="Pfam" id="PF00096">
    <property type="entry name" value="zf-C2H2"/>
    <property type="match status" value="7"/>
</dbReference>
<dbReference type="FunFam" id="3.30.160.60:FF:000212">
    <property type="entry name" value="zinc finger protein 382 isoform X2"/>
    <property type="match status" value="1"/>
</dbReference>
<dbReference type="PROSITE" id="PS00028">
    <property type="entry name" value="ZINC_FINGER_C2H2_1"/>
    <property type="match status" value="9"/>
</dbReference>
<feature type="domain" description="C2H2-type" evidence="13">
    <location>
        <begin position="429"/>
        <end position="456"/>
    </location>
</feature>
<accession>A0AAD1TC04</accession>
<proteinExistence type="inferred from homology"/>
<evidence type="ECO:0000256" key="2">
    <source>
        <dbReference type="ARBA" id="ARBA00004123"/>
    </source>
</evidence>
<feature type="domain" description="C2H2-type" evidence="13">
    <location>
        <begin position="597"/>
        <end position="624"/>
    </location>
</feature>
<dbReference type="Pfam" id="PF12874">
    <property type="entry name" value="zf-met"/>
    <property type="match status" value="1"/>
</dbReference>
<sequence>MNTDRKLMTEKILSLTLDILYLLTGKDYIIVKKPGNDVTNCNGPFVSGGSYRTQSASMVPPSHLLIHERNNDQKILELTNQIIHLLTGEVPIRCEDVTVHLSMKEWEYLEDHQDFHQAMTMKNRQPTLSLDESISRRTFPVSPDALNEDKHSTKNYPGCLTITDRCTTKKCTPSVYTDHNKEDSASCQEEILPNAYTARECKQTEYSSTHIKEELTSRKDRKLTDNFQASKYSSANSKEESVLIVENNLTDIDRHVPKLTEYTSDLFNESALCEEKNLLYTPTERMNTEHLSVCIKEESTPLKDRPFTDPDIHLLMKPTQTDYPSTHIKEESDSWEEVIVTDNDLYEPTDHADTEDAMYNKEGVENNDNTSTPVMSFRVMKFSECGEIVNNQFHTHTVEGMYNCSECQKCFPNNFDLFKHQTAHKEKMLACPECGKNFSCKARLIRHYRSHTGTKLFSCSACGKWLTDKSSLITHQRSHMGDKPFSCSVCAKSFTTQSDLVRHKRTHTGEKPFSCTECGKRFTQSSHLLRHHRLHTEEKIFTCFECGTSFPSKISLAAHHKIHTREHQFPCSVCGKCFNTQTELSRHQRIHTGEKPFACFVCGRCFTQSAHLSKHLKSHTGEKPFSCSVCGKRYCAQADLVKHQRIHT</sequence>
<dbReference type="InterPro" id="IPR013087">
    <property type="entry name" value="Znf_C2H2_type"/>
</dbReference>
<keyword evidence="5" id="KW-0677">Repeat</keyword>
<keyword evidence="6 12" id="KW-0863">Zinc-finger</keyword>
<evidence type="ECO:0000256" key="5">
    <source>
        <dbReference type="ARBA" id="ARBA00022737"/>
    </source>
</evidence>
<dbReference type="FunFam" id="3.30.160.60:FF:000624">
    <property type="entry name" value="zinc finger protein 697"/>
    <property type="match status" value="1"/>
</dbReference>
<feature type="domain" description="C2H2-type" evidence="13">
    <location>
        <begin position="625"/>
        <end position="648"/>
    </location>
</feature>
<comment type="similarity">
    <text evidence="3">Belongs to the krueppel C2H2-type zinc-finger protein family.</text>
</comment>
<dbReference type="Gene3D" id="3.30.160.60">
    <property type="entry name" value="Classic Zinc Finger"/>
    <property type="match status" value="8"/>
</dbReference>
<dbReference type="PANTHER" id="PTHR23235">
    <property type="entry name" value="KRUEPPEL-LIKE TRANSCRIPTION FACTOR"/>
    <property type="match status" value="1"/>
</dbReference>
<dbReference type="GO" id="GO:0005634">
    <property type="term" value="C:nucleus"/>
    <property type="evidence" value="ECO:0007669"/>
    <property type="project" value="UniProtKB-SubCell"/>
</dbReference>
<dbReference type="SMART" id="SM00355">
    <property type="entry name" value="ZnF_C2H2"/>
    <property type="match status" value="9"/>
</dbReference>
<evidence type="ECO:0000259" key="13">
    <source>
        <dbReference type="PROSITE" id="PS50157"/>
    </source>
</evidence>
<dbReference type="FunFam" id="3.30.160.60:FF:000706">
    <property type="entry name" value="Zinc finger protein"/>
    <property type="match status" value="2"/>
</dbReference>
<dbReference type="Pfam" id="PF13894">
    <property type="entry name" value="zf-C2H2_4"/>
    <property type="match status" value="1"/>
</dbReference>
<evidence type="ECO:0000313" key="14">
    <source>
        <dbReference type="EMBL" id="CAH2321164.1"/>
    </source>
</evidence>
<evidence type="ECO:0000256" key="9">
    <source>
        <dbReference type="ARBA" id="ARBA00023125"/>
    </source>
</evidence>
<feature type="domain" description="C2H2-type" evidence="13">
    <location>
        <begin position="541"/>
        <end position="568"/>
    </location>
</feature>
<evidence type="ECO:0000256" key="12">
    <source>
        <dbReference type="PROSITE-ProRule" id="PRU00042"/>
    </source>
</evidence>
<name>A0AAD1TC04_PELCU</name>
<evidence type="ECO:0000256" key="11">
    <source>
        <dbReference type="ARBA" id="ARBA00023242"/>
    </source>
</evidence>
<keyword evidence="15" id="KW-1185">Reference proteome</keyword>
<evidence type="ECO:0000256" key="3">
    <source>
        <dbReference type="ARBA" id="ARBA00006991"/>
    </source>
</evidence>
<evidence type="ECO:0000256" key="4">
    <source>
        <dbReference type="ARBA" id="ARBA00022723"/>
    </source>
</evidence>
<feature type="domain" description="C2H2-type" evidence="13">
    <location>
        <begin position="457"/>
        <end position="484"/>
    </location>
</feature>
<feature type="domain" description="C2H2-type" evidence="13">
    <location>
        <begin position="513"/>
        <end position="540"/>
    </location>
</feature>
<dbReference type="FunFam" id="3.30.160.60:FF:001498">
    <property type="entry name" value="Zinc finger protein 404"/>
    <property type="match status" value="1"/>
</dbReference>
<dbReference type="FunFam" id="3.30.160.60:FF:000862">
    <property type="entry name" value="zinc finger protein 697"/>
    <property type="match status" value="1"/>
</dbReference>
<keyword evidence="11" id="KW-0539">Nucleus</keyword>
<evidence type="ECO:0000313" key="15">
    <source>
        <dbReference type="Proteomes" id="UP001295444"/>
    </source>
</evidence>
<dbReference type="GO" id="GO:0008270">
    <property type="term" value="F:zinc ion binding"/>
    <property type="evidence" value="ECO:0007669"/>
    <property type="project" value="UniProtKB-KW"/>
</dbReference>
<dbReference type="EMBL" id="OW240922">
    <property type="protein sequence ID" value="CAH2321164.1"/>
    <property type="molecule type" value="Genomic_DNA"/>
</dbReference>
<protein>
    <submittedName>
        <fullName evidence="14">Oocyte zinc finger -like</fullName>
    </submittedName>
</protein>
<evidence type="ECO:0000256" key="7">
    <source>
        <dbReference type="ARBA" id="ARBA00022833"/>
    </source>
</evidence>
<dbReference type="GO" id="GO:0000978">
    <property type="term" value="F:RNA polymerase II cis-regulatory region sequence-specific DNA binding"/>
    <property type="evidence" value="ECO:0007669"/>
    <property type="project" value="TreeGrafter"/>
</dbReference>
<dbReference type="AlphaFoldDB" id="A0AAD1TC04"/>
<dbReference type="FunFam" id="3.30.160.60:FF:000478">
    <property type="entry name" value="Zinc finger protein 133"/>
    <property type="match status" value="1"/>
</dbReference>
<reference evidence="14" key="1">
    <citation type="submission" date="2022-03" db="EMBL/GenBank/DDBJ databases">
        <authorList>
            <person name="Alioto T."/>
            <person name="Alioto T."/>
            <person name="Gomez Garrido J."/>
        </authorList>
    </citation>
    <scope>NUCLEOTIDE SEQUENCE</scope>
</reference>
<dbReference type="PANTHER" id="PTHR23235:SF178">
    <property type="entry name" value="C2H2-TYPE DOMAIN-CONTAINING PROTEIN-RELATED"/>
    <property type="match status" value="1"/>
</dbReference>
<evidence type="ECO:0000256" key="1">
    <source>
        <dbReference type="ARBA" id="ARBA00003767"/>
    </source>
</evidence>
<keyword evidence="4" id="KW-0479">Metal-binding</keyword>
<keyword evidence="10" id="KW-0804">Transcription</keyword>
<feature type="domain" description="C2H2-type" evidence="13">
    <location>
        <begin position="569"/>
        <end position="596"/>
    </location>
</feature>
<organism evidence="14 15">
    <name type="scientific">Pelobates cultripes</name>
    <name type="common">Western spadefoot toad</name>
    <dbReference type="NCBI Taxonomy" id="61616"/>
    <lineage>
        <taxon>Eukaryota</taxon>
        <taxon>Metazoa</taxon>
        <taxon>Chordata</taxon>
        <taxon>Craniata</taxon>
        <taxon>Vertebrata</taxon>
        <taxon>Euteleostomi</taxon>
        <taxon>Amphibia</taxon>
        <taxon>Batrachia</taxon>
        <taxon>Anura</taxon>
        <taxon>Pelobatoidea</taxon>
        <taxon>Pelobatidae</taxon>
        <taxon>Pelobates</taxon>
    </lineage>
</organism>
<dbReference type="GO" id="GO:0000981">
    <property type="term" value="F:DNA-binding transcription factor activity, RNA polymerase II-specific"/>
    <property type="evidence" value="ECO:0007669"/>
    <property type="project" value="TreeGrafter"/>
</dbReference>
<dbReference type="SUPFAM" id="SSF57667">
    <property type="entry name" value="beta-beta-alpha zinc fingers"/>
    <property type="match status" value="5"/>
</dbReference>
<keyword evidence="7" id="KW-0862">Zinc</keyword>
<dbReference type="Proteomes" id="UP001295444">
    <property type="component" value="Chromosome 11"/>
</dbReference>
<dbReference type="FunFam" id="3.30.160.60:FF:000936">
    <property type="entry name" value="Zinc finger protein 577"/>
    <property type="match status" value="1"/>
</dbReference>
<feature type="domain" description="C2H2-type" evidence="13">
    <location>
        <begin position="485"/>
        <end position="512"/>
    </location>
</feature>
<keyword evidence="8" id="KW-0805">Transcription regulation</keyword>
<comment type="function">
    <text evidence="1">May be involved in transcriptional regulation.</text>
</comment>
<keyword evidence="9" id="KW-0238">DNA-binding</keyword>
<evidence type="ECO:0000256" key="6">
    <source>
        <dbReference type="ARBA" id="ARBA00022771"/>
    </source>
</evidence>
<feature type="domain" description="C2H2-type" evidence="13">
    <location>
        <begin position="402"/>
        <end position="429"/>
    </location>
</feature>
<dbReference type="PROSITE" id="PS50157">
    <property type="entry name" value="ZINC_FINGER_C2H2_2"/>
    <property type="match status" value="9"/>
</dbReference>
<comment type="subcellular location">
    <subcellularLocation>
        <location evidence="2">Nucleus</location>
    </subcellularLocation>
</comment>
<evidence type="ECO:0000256" key="8">
    <source>
        <dbReference type="ARBA" id="ARBA00023015"/>
    </source>
</evidence>
<gene>
    <name evidence="14" type="ORF">PECUL_23A016776</name>
</gene>
<evidence type="ECO:0000256" key="10">
    <source>
        <dbReference type="ARBA" id="ARBA00023163"/>
    </source>
</evidence>